<reference evidence="4 5" key="1">
    <citation type="journal article" date="2024" name="J Genomics">
        <title>Draft genome sequencing and assembly of Favolaschia claudopus CIRM-BRFM 2984 isolated from oak limbs.</title>
        <authorList>
            <person name="Navarro D."/>
            <person name="Drula E."/>
            <person name="Chaduli D."/>
            <person name="Cazenave R."/>
            <person name="Ahrendt S."/>
            <person name="Wang J."/>
            <person name="Lipzen A."/>
            <person name="Daum C."/>
            <person name="Barry K."/>
            <person name="Grigoriev I.V."/>
            <person name="Favel A."/>
            <person name="Rosso M.N."/>
            <person name="Martin F."/>
        </authorList>
    </citation>
    <scope>NUCLEOTIDE SEQUENCE [LARGE SCALE GENOMIC DNA]</scope>
    <source>
        <strain evidence="4 5">CIRM-BRFM 2984</strain>
    </source>
</reference>
<gene>
    <name evidence="4" type="ORF">R3P38DRAFT_1425189</name>
</gene>
<evidence type="ECO:0000313" key="4">
    <source>
        <dbReference type="EMBL" id="KAK7015007.1"/>
    </source>
</evidence>
<evidence type="ECO:0000256" key="3">
    <source>
        <dbReference type="SAM" id="SignalP"/>
    </source>
</evidence>
<evidence type="ECO:0000256" key="1">
    <source>
        <dbReference type="ARBA" id="ARBA00022729"/>
    </source>
</evidence>
<dbReference type="InterPro" id="IPR036908">
    <property type="entry name" value="RlpA-like_sf"/>
</dbReference>
<organism evidence="4 5">
    <name type="scientific">Favolaschia claudopus</name>
    <dbReference type="NCBI Taxonomy" id="2862362"/>
    <lineage>
        <taxon>Eukaryota</taxon>
        <taxon>Fungi</taxon>
        <taxon>Dikarya</taxon>
        <taxon>Basidiomycota</taxon>
        <taxon>Agaricomycotina</taxon>
        <taxon>Agaricomycetes</taxon>
        <taxon>Agaricomycetidae</taxon>
        <taxon>Agaricales</taxon>
        <taxon>Marasmiineae</taxon>
        <taxon>Mycenaceae</taxon>
        <taxon>Favolaschia</taxon>
    </lineage>
</organism>
<evidence type="ECO:0000313" key="5">
    <source>
        <dbReference type="Proteomes" id="UP001362999"/>
    </source>
</evidence>
<dbReference type="PANTHER" id="PTHR31836:SF28">
    <property type="entry name" value="SRCR DOMAIN-CONTAINING PROTEIN-RELATED"/>
    <property type="match status" value="1"/>
</dbReference>
<keyword evidence="5" id="KW-1185">Reference proteome</keyword>
<dbReference type="Gene3D" id="2.40.40.10">
    <property type="entry name" value="RlpA-like domain"/>
    <property type="match status" value="1"/>
</dbReference>
<accession>A0AAW0ASC8</accession>
<feature type="compositionally biased region" description="Low complexity" evidence="2">
    <location>
        <begin position="138"/>
        <end position="164"/>
    </location>
</feature>
<protein>
    <submittedName>
        <fullName evidence="4">RlpA-like double-psi beta-barrel-protein domain-containing protein-containing protein</fullName>
    </submittedName>
</protein>
<sequence length="219" mass="23329">MLPSLLVSLVLSFVGVDALFLNTPHPAHTNESTSLRKRFDDARFTFFDTGLGACGTTNQASDFIVALNAAQFGNGDKCYEMIEITYNGKTTQAQIVDECPGCPWGGLDFSRGLFDYFASEDLGVIHGSWVFAGDGDKSTPTAQKPTKAKPTPTTSSTSRPAEPTVTSVLRILSTTLSATSTNSVAAAIPSQTVVGTLEQLEQFLQFSAQIFVAGSLLDE</sequence>
<comment type="caution">
    <text evidence="4">The sequence shown here is derived from an EMBL/GenBank/DDBJ whole genome shotgun (WGS) entry which is preliminary data.</text>
</comment>
<feature type="signal peptide" evidence="3">
    <location>
        <begin position="1"/>
        <end position="18"/>
    </location>
</feature>
<dbReference type="EMBL" id="JAWWNJ010000055">
    <property type="protein sequence ID" value="KAK7015007.1"/>
    <property type="molecule type" value="Genomic_DNA"/>
</dbReference>
<dbReference type="Proteomes" id="UP001362999">
    <property type="component" value="Unassembled WGS sequence"/>
</dbReference>
<proteinExistence type="predicted"/>
<dbReference type="PANTHER" id="PTHR31836">
    <property type="match status" value="1"/>
</dbReference>
<dbReference type="CDD" id="cd22191">
    <property type="entry name" value="DPBB_RlpA_EXP_N-like"/>
    <property type="match status" value="1"/>
</dbReference>
<feature type="region of interest" description="Disordered" evidence="2">
    <location>
        <begin position="136"/>
        <end position="164"/>
    </location>
</feature>
<dbReference type="InterPro" id="IPR051477">
    <property type="entry name" value="Expansin_CellWall"/>
</dbReference>
<feature type="chain" id="PRO_5043687540" evidence="3">
    <location>
        <begin position="19"/>
        <end position="219"/>
    </location>
</feature>
<name>A0AAW0ASC8_9AGAR</name>
<evidence type="ECO:0000256" key="2">
    <source>
        <dbReference type="SAM" id="MobiDB-lite"/>
    </source>
</evidence>
<dbReference type="AlphaFoldDB" id="A0AAW0ASC8"/>
<keyword evidence="1 3" id="KW-0732">Signal</keyword>
<dbReference type="SUPFAM" id="SSF50685">
    <property type="entry name" value="Barwin-like endoglucanases"/>
    <property type="match status" value="1"/>
</dbReference>